<dbReference type="AlphaFoldDB" id="A0A382BDV6"/>
<sequence>MKTLEQRLQRLEDVEAIKVLKAEYCAYCDDHYDPDGIASLFVEHGIWDGGFMGRFEGMEAIREHFAGVSSIMGFAIHHVTNPLISIAEDNPDAADGQWYLWQPCTQTTRKKTGLWLAARYRETYARTDAGWRFVEMIIHPRMFAPYDKGWVEVPFLAGGPR</sequence>
<dbReference type="SUPFAM" id="SSF54427">
    <property type="entry name" value="NTF2-like"/>
    <property type="match status" value="1"/>
</dbReference>
<feature type="non-terminal residue" evidence="2">
    <location>
        <position position="161"/>
    </location>
</feature>
<evidence type="ECO:0000313" key="2">
    <source>
        <dbReference type="EMBL" id="SVB11701.1"/>
    </source>
</evidence>
<dbReference type="CDD" id="cd00531">
    <property type="entry name" value="NTF2_like"/>
    <property type="match status" value="1"/>
</dbReference>
<name>A0A382BDV6_9ZZZZ</name>
<dbReference type="Gene3D" id="3.10.450.50">
    <property type="match status" value="1"/>
</dbReference>
<dbReference type="InterPro" id="IPR037401">
    <property type="entry name" value="SnoaL-like"/>
</dbReference>
<proteinExistence type="predicted"/>
<reference evidence="2" key="1">
    <citation type="submission" date="2018-05" db="EMBL/GenBank/DDBJ databases">
        <authorList>
            <person name="Lanie J.A."/>
            <person name="Ng W.-L."/>
            <person name="Kazmierczak K.M."/>
            <person name="Andrzejewski T.M."/>
            <person name="Davidsen T.M."/>
            <person name="Wayne K.J."/>
            <person name="Tettelin H."/>
            <person name="Glass J.I."/>
            <person name="Rusch D."/>
            <person name="Podicherti R."/>
            <person name="Tsui H.-C.T."/>
            <person name="Winkler M.E."/>
        </authorList>
    </citation>
    <scope>NUCLEOTIDE SEQUENCE</scope>
</reference>
<evidence type="ECO:0000259" key="1">
    <source>
        <dbReference type="Pfam" id="PF13577"/>
    </source>
</evidence>
<dbReference type="EMBL" id="UINC01029267">
    <property type="protein sequence ID" value="SVB11701.1"/>
    <property type="molecule type" value="Genomic_DNA"/>
</dbReference>
<accession>A0A382BDV6</accession>
<protein>
    <recommendedName>
        <fullName evidence="1">SnoaL-like domain-containing protein</fullName>
    </recommendedName>
</protein>
<feature type="domain" description="SnoaL-like" evidence="1">
    <location>
        <begin position="9"/>
        <end position="136"/>
    </location>
</feature>
<dbReference type="Pfam" id="PF13577">
    <property type="entry name" value="SnoaL_4"/>
    <property type="match status" value="1"/>
</dbReference>
<organism evidence="2">
    <name type="scientific">marine metagenome</name>
    <dbReference type="NCBI Taxonomy" id="408172"/>
    <lineage>
        <taxon>unclassified sequences</taxon>
        <taxon>metagenomes</taxon>
        <taxon>ecological metagenomes</taxon>
    </lineage>
</organism>
<gene>
    <name evidence="2" type="ORF">METZ01_LOCUS164555</name>
</gene>
<dbReference type="InterPro" id="IPR032710">
    <property type="entry name" value="NTF2-like_dom_sf"/>
</dbReference>